<feature type="region of interest" description="Disordered" evidence="1">
    <location>
        <begin position="104"/>
        <end position="135"/>
    </location>
</feature>
<comment type="caution">
    <text evidence="2">The sequence shown here is derived from an EMBL/GenBank/DDBJ whole genome shotgun (WGS) entry which is preliminary data.</text>
</comment>
<dbReference type="EMBL" id="BQNB010010124">
    <property type="protein sequence ID" value="GJS73042.1"/>
    <property type="molecule type" value="Genomic_DNA"/>
</dbReference>
<keyword evidence="3" id="KW-1185">Reference proteome</keyword>
<reference evidence="2" key="1">
    <citation type="journal article" date="2022" name="Int. J. Mol. Sci.">
        <title>Draft Genome of Tanacetum Coccineum: Genomic Comparison of Closely Related Tanacetum-Family Plants.</title>
        <authorList>
            <person name="Yamashiro T."/>
            <person name="Shiraishi A."/>
            <person name="Nakayama K."/>
            <person name="Satake H."/>
        </authorList>
    </citation>
    <scope>NUCLEOTIDE SEQUENCE</scope>
</reference>
<dbReference type="Proteomes" id="UP001151760">
    <property type="component" value="Unassembled WGS sequence"/>
</dbReference>
<feature type="compositionally biased region" description="Basic and acidic residues" evidence="1">
    <location>
        <begin position="104"/>
        <end position="117"/>
    </location>
</feature>
<sequence length="220" mass="25304">MQKANKNMRKFNFKKAVTHKFKEYDQKLEALTNFNVFEAFEKVVHAKVLTEIKNLLPTHIPNAITNYVKPHLNTFVLEVMKTNQINLFTQSSTSIDDISEMDLKSHDNQDPANIREGKNKKKCRMDVGEPSSKSSRQNITPLIIKSGLAKRRTTWFDLFLKSDIAKDENHILGPSTVTIAKKFKELIQKDELTIADFEGVGLERLKVKYNNDVELENHVS</sequence>
<accession>A0ABQ4Y7C5</accession>
<evidence type="ECO:0000256" key="1">
    <source>
        <dbReference type="SAM" id="MobiDB-lite"/>
    </source>
</evidence>
<protein>
    <submittedName>
        <fullName evidence="2">Uncharacterized protein</fullName>
    </submittedName>
</protein>
<evidence type="ECO:0000313" key="2">
    <source>
        <dbReference type="EMBL" id="GJS73042.1"/>
    </source>
</evidence>
<organism evidence="2 3">
    <name type="scientific">Tanacetum coccineum</name>
    <dbReference type="NCBI Taxonomy" id="301880"/>
    <lineage>
        <taxon>Eukaryota</taxon>
        <taxon>Viridiplantae</taxon>
        <taxon>Streptophyta</taxon>
        <taxon>Embryophyta</taxon>
        <taxon>Tracheophyta</taxon>
        <taxon>Spermatophyta</taxon>
        <taxon>Magnoliopsida</taxon>
        <taxon>eudicotyledons</taxon>
        <taxon>Gunneridae</taxon>
        <taxon>Pentapetalae</taxon>
        <taxon>asterids</taxon>
        <taxon>campanulids</taxon>
        <taxon>Asterales</taxon>
        <taxon>Asteraceae</taxon>
        <taxon>Asteroideae</taxon>
        <taxon>Anthemideae</taxon>
        <taxon>Anthemidinae</taxon>
        <taxon>Tanacetum</taxon>
    </lineage>
</organism>
<name>A0ABQ4Y7C5_9ASTR</name>
<gene>
    <name evidence="2" type="ORF">Tco_0705883</name>
</gene>
<proteinExistence type="predicted"/>
<reference evidence="2" key="2">
    <citation type="submission" date="2022-01" db="EMBL/GenBank/DDBJ databases">
        <authorList>
            <person name="Yamashiro T."/>
            <person name="Shiraishi A."/>
            <person name="Satake H."/>
            <person name="Nakayama K."/>
        </authorList>
    </citation>
    <scope>NUCLEOTIDE SEQUENCE</scope>
</reference>
<evidence type="ECO:0000313" key="3">
    <source>
        <dbReference type="Proteomes" id="UP001151760"/>
    </source>
</evidence>